<comment type="caution">
    <text evidence="1">The sequence shown here is derived from an EMBL/GenBank/DDBJ whole genome shotgun (WGS) entry which is preliminary data.</text>
</comment>
<protein>
    <submittedName>
        <fullName evidence="1">Uncharacterized protein</fullName>
    </submittedName>
</protein>
<organism evidence="1 2">
    <name type="scientific">Arctium lappa</name>
    <name type="common">Greater burdock</name>
    <name type="synonym">Lappa major</name>
    <dbReference type="NCBI Taxonomy" id="4217"/>
    <lineage>
        <taxon>Eukaryota</taxon>
        <taxon>Viridiplantae</taxon>
        <taxon>Streptophyta</taxon>
        <taxon>Embryophyta</taxon>
        <taxon>Tracheophyta</taxon>
        <taxon>Spermatophyta</taxon>
        <taxon>Magnoliopsida</taxon>
        <taxon>eudicotyledons</taxon>
        <taxon>Gunneridae</taxon>
        <taxon>Pentapetalae</taxon>
        <taxon>asterids</taxon>
        <taxon>campanulids</taxon>
        <taxon>Asterales</taxon>
        <taxon>Asteraceae</taxon>
        <taxon>Carduoideae</taxon>
        <taxon>Cardueae</taxon>
        <taxon>Arctiinae</taxon>
        <taxon>Arctium</taxon>
    </lineage>
</organism>
<gene>
    <name evidence="1" type="ORF">L6452_22302</name>
</gene>
<dbReference type="EMBL" id="CM042053">
    <property type="protein sequence ID" value="KAI3715323.1"/>
    <property type="molecule type" value="Genomic_DNA"/>
</dbReference>
<evidence type="ECO:0000313" key="2">
    <source>
        <dbReference type="Proteomes" id="UP001055879"/>
    </source>
</evidence>
<accession>A0ACB9B136</accession>
<keyword evidence="2" id="KW-1185">Reference proteome</keyword>
<reference evidence="2" key="1">
    <citation type="journal article" date="2022" name="Mol. Ecol. Resour.">
        <title>The genomes of chicory, endive, great burdock and yacon provide insights into Asteraceae palaeo-polyploidization history and plant inulin production.</title>
        <authorList>
            <person name="Fan W."/>
            <person name="Wang S."/>
            <person name="Wang H."/>
            <person name="Wang A."/>
            <person name="Jiang F."/>
            <person name="Liu H."/>
            <person name="Zhao H."/>
            <person name="Xu D."/>
            <person name="Zhang Y."/>
        </authorList>
    </citation>
    <scope>NUCLEOTIDE SEQUENCE [LARGE SCALE GENOMIC DNA]</scope>
    <source>
        <strain evidence="2">cv. Niubang</strain>
    </source>
</reference>
<reference evidence="1 2" key="2">
    <citation type="journal article" date="2022" name="Mol. Ecol. Resour.">
        <title>The genomes of chicory, endive, great burdock and yacon provide insights into Asteraceae paleo-polyploidization history and plant inulin production.</title>
        <authorList>
            <person name="Fan W."/>
            <person name="Wang S."/>
            <person name="Wang H."/>
            <person name="Wang A."/>
            <person name="Jiang F."/>
            <person name="Liu H."/>
            <person name="Zhao H."/>
            <person name="Xu D."/>
            <person name="Zhang Y."/>
        </authorList>
    </citation>
    <scope>NUCLEOTIDE SEQUENCE [LARGE SCALE GENOMIC DNA]</scope>
    <source>
        <strain evidence="2">cv. Niubang</strain>
    </source>
</reference>
<dbReference type="Proteomes" id="UP001055879">
    <property type="component" value="Linkage Group LG07"/>
</dbReference>
<sequence length="68" mass="7492">MAIVSVCVCVCELVYKLKGIEAAQNVNGFSFQGFCRSAYEEQFCLFTVSLSFNVSLNDLQETLSLSVP</sequence>
<evidence type="ECO:0000313" key="1">
    <source>
        <dbReference type="EMBL" id="KAI3715323.1"/>
    </source>
</evidence>
<proteinExistence type="predicted"/>
<name>A0ACB9B136_ARCLA</name>